<feature type="transmembrane region" description="Helical" evidence="5">
    <location>
        <begin position="174"/>
        <end position="193"/>
    </location>
</feature>
<feature type="transmembrane region" description="Helical" evidence="5">
    <location>
        <begin position="21"/>
        <end position="42"/>
    </location>
</feature>
<keyword evidence="2 5" id="KW-0812">Transmembrane</keyword>
<dbReference type="InterPro" id="IPR011701">
    <property type="entry name" value="MFS"/>
</dbReference>
<accession>A0ABU6DTM3</accession>
<name>A0ABU6DTM3_9GAMM</name>
<dbReference type="RefSeq" id="WP_325774805.1">
    <property type="nucleotide sequence ID" value="NZ_VTDN01000003.1"/>
</dbReference>
<evidence type="ECO:0000259" key="6">
    <source>
        <dbReference type="PROSITE" id="PS50850"/>
    </source>
</evidence>
<feature type="transmembrane region" description="Helical" evidence="5">
    <location>
        <begin position="214"/>
        <end position="234"/>
    </location>
</feature>
<dbReference type="InterPro" id="IPR036259">
    <property type="entry name" value="MFS_trans_sf"/>
</dbReference>
<feature type="transmembrane region" description="Helical" evidence="5">
    <location>
        <begin position="314"/>
        <end position="333"/>
    </location>
</feature>
<dbReference type="EMBL" id="VTDN01000003">
    <property type="protein sequence ID" value="MEB5476238.1"/>
    <property type="molecule type" value="Genomic_DNA"/>
</dbReference>
<feature type="transmembrane region" description="Helical" evidence="5">
    <location>
        <begin position="79"/>
        <end position="99"/>
    </location>
</feature>
<dbReference type="PANTHER" id="PTHR23514:SF13">
    <property type="entry name" value="INNER MEMBRANE PROTEIN YBJJ"/>
    <property type="match status" value="1"/>
</dbReference>
<reference evidence="7 8" key="1">
    <citation type="submission" date="2019-08" db="EMBL/GenBank/DDBJ databases">
        <title>Five species of Acinetobacter isolated from floral nectar and animal pollinators.</title>
        <authorList>
            <person name="Hendry T.A."/>
        </authorList>
    </citation>
    <scope>NUCLEOTIDE SEQUENCE [LARGE SCALE GENOMIC DNA]</scope>
    <source>
        <strain evidence="7 8">MD18.27</strain>
    </source>
</reference>
<feature type="domain" description="Major facilitator superfamily (MFS) profile" evidence="6">
    <location>
        <begin position="220"/>
        <end position="401"/>
    </location>
</feature>
<comment type="subcellular location">
    <subcellularLocation>
        <location evidence="1">Membrane</location>
        <topology evidence="1">Multi-pass membrane protein</topology>
    </subcellularLocation>
</comment>
<feature type="transmembrane region" description="Helical" evidence="5">
    <location>
        <begin position="345"/>
        <end position="366"/>
    </location>
</feature>
<dbReference type="Pfam" id="PF07690">
    <property type="entry name" value="MFS_1"/>
    <property type="match status" value="1"/>
</dbReference>
<feature type="transmembrane region" description="Helical" evidence="5">
    <location>
        <begin position="145"/>
        <end position="168"/>
    </location>
</feature>
<organism evidence="7 8">
    <name type="scientific">Acinetobacter pollinis</name>
    <dbReference type="NCBI Taxonomy" id="2605270"/>
    <lineage>
        <taxon>Bacteria</taxon>
        <taxon>Pseudomonadati</taxon>
        <taxon>Pseudomonadota</taxon>
        <taxon>Gammaproteobacteria</taxon>
        <taxon>Moraxellales</taxon>
        <taxon>Moraxellaceae</taxon>
        <taxon>Acinetobacter</taxon>
    </lineage>
</organism>
<feature type="transmembrane region" description="Helical" evidence="5">
    <location>
        <begin position="372"/>
        <end position="389"/>
    </location>
</feature>
<evidence type="ECO:0000256" key="1">
    <source>
        <dbReference type="ARBA" id="ARBA00004141"/>
    </source>
</evidence>
<dbReference type="InterPro" id="IPR020846">
    <property type="entry name" value="MFS_dom"/>
</dbReference>
<feature type="transmembrane region" description="Helical" evidence="5">
    <location>
        <begin position="287"/>
        <end position="308"/>
    </location>
</feature>
<gene>
    <name evidence="7" type="ORF">I2F25_04085</name>
</gene>
<evidence type="ECO:0000256" key="4">
    <source>
        <dbReference type="ARBA" id="ARBA00023136"/>
    </source>
</evidence>
<evidence type="ECO:0000313" key="7">
    <source>
        <dbReference type="EMBL" id="MEB5476238.1"/>
    </source>
</evidence>
<evidence type="ECO:0000256" key="3">
    <source>
        <dbReference type="ARBA" id="ARBA00022989"/>
    </source>
</evidence>
<evidence type="ECO:0000313" key="8">
    <source>
        <dbReference type="Proteomes" id="UP001339883"/>
    </source>
</evidence>
<protein>
    <submittedName>
        <fullName evidence="7">MFS transporter</fullName>
    </submittedName>
</protein>
<keyword evidence="3 5" id="KW-1133">Transmembrane helix</keyword>
<dbReference type="SUPFAM" id="SSF103473">
    <property type="entry name" value="MFS general substrate transporter"/>
    <property type="match status" value="1"/>
</dbReference>
<feature type="transmembrane region" description="Helical" evidence="5">
    <location>
        <begin position="254"/>
        <end position="275"/>
    </location>
</feature>
<dbReference type="PANTHER" id="PTHR23514">
    <property type="entry name" value="BYPASS OF STOP CODON PROTEIN 6"/>
    <property type="match status" value="1"/>
</dbReference>
<evidence type="ECO:0000256" key="5">
    <source>
        <dbReference type="SAM" id="Phobius"/>
    </source>
</evidence>
<sequence length="401" mass="42939">MPAFKMLNRNFLSKTPVQRRATRLSFFNLGFAMASWAPLIPFVKHRLGLDHESLGLLILCIGIGSMLAMPLAGMMIQRVGCRFIISLASIIFVLSLPLIGGLNNIFAMAAVLTVFGMASGATGVAINLQAVLVEKKSIKPLMSNFHGMCSLGGLVSALTMTGLLSIHLSALHSAYVLSVLVALIALFSAPAGLTHVADNSDKDNEEVPKKKKKIGLPHPIILVLGMMCFITFLTEGAALDWSGVYLTTNYQVPLSIAGLAYGFFAITMTIGRFSGHHMMRWFGEKNLILFSSICATLGMTIVVIAPVWHLVLLGYALVGLGSSNVVPVLFSRVGRQNYMPKAQALSYVSSIAYSGVLCGPALIGFVGQHVGLTFVFSGIAICLLSIAICNKFTMVEEAKAH</sequence>
<dbReference type="PROSITE" id="PS50850">
    <property type="entry name" value="MFS"/>
    <property type="match status" value="1"/>
</dbReference>
<dbReference type="Proteomes" id="UP001339883">
    <property type="component" value="Unassembled WGS sequence"/>
</dbReference>
<feature type="transmembrane region" description="Helical" evidence="5">
    <location>
        <begin position="54"/>
        <end position="72"/>
    </location>
</feature>
<keyword evidence="8" id="KW-1185">Reference proteome</keyword>
<proteinExistence type="predicted"/>
<dbReference type="Gene3D" id="1.20.1250.20">
    <property type="entry name" value="MFS general substrate transporter like domains"/>
    <property type="match status" value="1"/>
</dbReference>
<comment type="caution">
    <text evidence="7">The sequence shown here is derived from an EMBL/GenBank/DDBJ whole genome shotgun (WGS) entry which is preliminary data.</text>
</comment>
<dbReference type="CDD" id="cd17393">
    <property type="entry name" value="MFS_MosC_like"/>
    <property type="match status" value="1"/>
</dbReference>
<feature type="transmembrane region" description="Helical" evidence="5">
    <location>
        <begin position="105"/>
        <end position="133"/>
    </location>
</feature>
<evidence type="ECO:0000256" key="2">
    <source>
        <dbReference type="ARBA" id="ARBA00022692"/>
    </source>
</evidence>
<keyword evidence="4 5" id="KW-0472">Membrane</keyword>
<dbReference type="InterPro" id="IPR051788">
    <property type="entry name" value="MFS_Transporter"/>
</dbReference>